<feature type="compositionally biased region" description="Basic and acidic residues" evidence="1">
    <location>
        <begin position="168"/>
        <end position="191"/>
    </location>
</feature>
<gene>
    <name evidence="2" type="ORF">A0J61_02086</name>
</gene>
<keyword evidence="3" id="KW-1185">Reference proteome</keyword>
<reference evidence="2 3" key="1">
    <citation type="submission" date="2016-03" db="EMBL/GenBank/DDBJ databases">
        <title>Choanephora cucurbitarum.</title>
        <authorList>
            <person name="Min B."/>
            <person name="Park H."/>
            <person name="Park J.-H."/>
            <person name="Shin H.-D."/>
            <person name="Choi I.-G."/>
        </authorList>
    </citation>
    <scope>NUCLEOTIDE SEQUENCE [LARGE SCALE GENOMIC DNA]</scope>
    <source>
        <strain evidence="2 3">KUS-F28377</strain>
    </source>
</reference>
<feature type="compositionally biased region" description="Low complexity" evidence="1">
    <location>
        <begin position="138"/>
        <end position="163"/>
    </location>
</feature>
<name>A0A1C7NLC3_9FUNG</name>
<dbReference type="EMBL" id="LUGH01000074">
    <property type="protein sequence ID" value="OBZ89875.1"/>
    <property type="molecule type" value="Genomic_DNA"/>
</dbReference>
<dbReference type="PANTHER" id="PTHR12751:SF18">
    <property type="entry name" value="PHOSPHATASE AND ACTIN REGULATOR 1"/>
    <property type="match status" value="1"/>
</dbReference>
<feature type="compositionally biased region" description="Polar residues" evidence="1">
    <location>
        <begin position="33"/>
        <end position="53"/>
    </location>
</feature>
<dbReference type="AlphaFoldDB" id="A0A1C7NLC3"/>
<dbReference type="GO" id="GO:0030036">
    <property type="term" value="P:actin cytoskeleton organization"/>
    <property type="evidence" value="ECO:0007669"/>
    <property type="project" value="TreeGrafter"/>
</dbReference>
<evidence type="ECO:0000313" key="2">
    <source>
        <dbReference type="EMBL" id="OBZ89875.1"/>
    </source>
</evidence>
<dbReference type="GO" id="GO:0003779">
    <property type="term" value="F:actin binding"/>
    <property type="evidence" value="ECO:0007669"/>
    <property type="project" value="TreeGrafter"/>
</dbReference>
<protein>
    <recommendedName>
        <fullName evidence="4">Bud neck involved protein</fullName>
    </recommendedName>
</protein>
<evidence type="ECO:0000256" key="1">
    <source>
        <dbReference type="SAM" id="MobiDB-lite"/>
    </source>
</evidence>
<feature type="compositionally biased region" description="Low complexity" evidence="1">
    <location>
        <begin position="112"/>
        <end position="123"/>
    </location>
</feature>
<feature type="compositionally biased region" description="Low complexity" evidence="1">
    <location>
        <begin position="275"/>
        <end position="288"/>
    </location>
</feature>
<proteinExistence type="predicted"/>
<feature type="region of interest" description="Disordered" evidence="1">
    <location>
        <begin position="111"/>
        <end position="255"/>
    </location>
</feature>
<feature type="compositionally biased region" description="Polar residues" evidence="1">
    <location>
        <begin position="76"/>
        <end position="85"/>
    </location>
</feature>
<comment type="caution">
    <text evidence="2">The sequence shown here is derived from an EMBL/GenBank/DDBJ whole genome shotgun (WGS) entry which is preliminary data.</text>
</comment>
<feature type="region of interest" description="Disordered" evidence="1">
    <location>
        <begin position="33"/>
        <end position="85"/>
    </location>
</feature>
<dbReference type="InParanoid" id="A0A1C7NLC3"/>
<dbReference type="PANTHER" id="PTHR12751">
    <property type="entry name" value="PHOSPHATASE AND ACTIN REGULATOR PHACTR"/>
    <property type="match status" value="1"/>
</dbReference>
<feature type="compositionally biased region" description="Basic and acidic residues" evidence="1">
    <location>
        <begin position="66"/>
        <end position="75"/>
    </location>
</feature>
<feature type="compositionally biased region" description="Basic residues" evidence="1">
    <location>
        <begin position="289"/>
        <end position="298"/>
    </location>
</feature>
<accession>A0A1C7NLC3</accession>
<evidence type="ECO:0008006" key="4">
    <source>
        <dbReference type="Google" id="ProtNLM"/>
    </source>
</evidence>
<evidence type="ECO:0000313" key="3">
    <source>
        <dbReference type="Proteomes" id="UP000093000"/>
    </source>
</evidence>
<sequence>MATTIQHNPVLLPQEDEDIALANYLTSSLRLNQSSQRIHPQRVRVSSNASNHTPPRKSSARPQNDYSRKVERRSSIESTTSGLSIQSDMSMATKLSLSKRLRKVFSMNNLKSASSVSLQQDSSDTNDKPKSSLRRRSIASLSSLFQKSPTITPQPSSSSSTSASRRHSSGDLRQFKQKEEHKKRPDLRVDTTEPSYTRKSGLKVRSSNPINSAPDSPNSAISTRSFTRLPPPQQRNFIHEPGLPSPTPSTASSHEDYLTKKPTVVGLQYGIGLHSSPKLKPASSSTSSLHHHHHHPGRRVQFCTTIQVHETFAATDYDRRCDTSATCQKLTPISAMKIKQELNEYKLTEMDVHVESRQYTHFFL</sequence>
<feature type="compositionally biased region" description="Polar residues" evidence="1">
    <location>
        <begin position="205"/>
        <end position="226"/>
    </location>
</feature>
<dbReference type="STRING" id="101091.A0A1C7NLC3"/>
<organism evidence="2 3">
    <name type="scientific">Choanephora cucurbitarum</name>
    <dbReference type="NCBI Taxonomy" id="101091"/>
    <lineage>
        <taxon>Eukaryota</taxon>
        <taxon>Fungi</taxon>
        <taxon>Fungi incertae sedis</taxon>
        <taxon>Mucoromycota</taxon>
        <taxon>Mucoromycotina</taxon>
        <taxon>Mucoromycetes</taxon>
        <taxon>Mucorales</taxon>
        <taxon>Mucorineae</taxon>
        <taxon>Choanephoraceae</taxon>
        <taxon>Choanephoroideae</taxon>
        <taxon>Choanephora</taxon>
    </lineage>
</organism>
<dbReference type="Proteomes" id="UP000093000">
    <property type="component" value="Unassembled WGS sequence"/>
</dbReference>
<dbReference type="OrthoDB" id="5563016at2759"/>
<feature type="region of interest" description="Disordered" evidence="1">
    <location>
        <begin position="275"/>
        <end position="298"/>
    </location>
</feature>